<keyword evidence="1" id="KW-0488">Methylation</keyword>
<dbReference type="NCBIfam" id="TIGR02532">
    <property type="entry name" value="IV_pilin_GFxxxE"/>
    <property type="match status" value="1"/>
</dbReference>
<feature type="region of interest" description="Disordered" evidence="2">
    <location>
        <begin position="147"/>
        <end position="191"/>
    </location>
</feature>
<dbReference type="Proteomes" id="UP000600139">
    <property type="component" value="Unassembled WGS sequence"/>
</dbReference>
<accession>A0A934R3B0</accession>
<dbReference type="SUPFAM" id="SSF54523">
    <property type="entry name" value="Pili subunits"/>
    <property type="match status" value="1"/>
</dbReference>
<dbReference type="RefSeq" id="WP_200352020.1">
    <property type="nucleotide sequence ID" value="NZ_BAABHZ010000006.1"/>
</dbReference>
<dbReference type="Pfam" id="PF08334">
    <property type="entry name" value="T2SSG"/>
    <property type="match status" value="1"/>
</dbReference>
<keyword evidence="6" id="KW-1185">Reference proteome</keyword>
<feature type="compositionally biased region" description="Basic and acidic residues" evidence="2">
    <location>
        <begin position="182"/>
        <end position="191"/>
    </location>
</feature>
<dbReference type="InterPro" id="IPR000983">
    <property type="entry name" value="Bac_GSPG_pilin"/>
</dbReference>
<reference evidence="5" key="1">
    <citation type="submission" date="2021-01" db="EMBL/GenBank/DDBJ databases">
        <title>Modified the classification status of verrucomicrobia.</title>
        <authorList>
            <person name="Feng X."/>
        </authorList>
    </citation>
    <scope>NUCLEOTIDE SEQUENCE</scope>
    <source>
        <strain evidence="5">JCM 18052</strain>
    </source>
</reference>
<evidence type="ECO:0000313" key="6">
    <source>
        <dbReference type="Proteomes" id="UP000600139"/>
    </source>
</evidence>
<organism evidence="5 6">
    <name type="scientific">Luteolibacter yonseiensis</name>
    <dbReference type="NCBI Taxonomy" id="1144680"/>
    <lineage>
        <taxon>Bacteria</taxon>
        <taxon>Pseudomonadati</taxon>
        <taxon>Verrucomicrobiota</taxon>
        <taxon>Verrucomicrobiia</taxon>
        <taxon>Verrucomicrobiales</taxon>
        <taxon>Verrucomicrobiaceae</taxon>
        <taxon>Luteolibacter</taxon>
    </lineage>
</organism>
<feature type="transmembrane region" description="Helical" evidence="3">
    <location>
        <begin position="12"/>
        <end position="38"/>
    </location>
</feature>
<evidence type="ECO:0000259" key="4">
    <source>
        <dbReference type="Pfam" id="PF08334"/>
    </source>
</evidence>
<dbReference type="GO" id="GO:0015628">
    <property type="term" value="P:protein secretion by the type II secretion system"/>
    <property type="evidence" value="ECO:0007669"/>
    <property type="project" value="InterPro"/>
</dbReference>
<keyword evidence="3" id="KW-1133">Transmembrane helix</keyword>
<protein>
    <submittedName>
        <fullName evidence="5">Type II secretion system protein GspG</fullName>
    </submittedName>
</protein>
<sequence length="191" mass="20924">MKNRHRHGKAAFTLIELLAVITIIVILAAIVVGGMGYVTDRQASEKARIQIALISKALEDYKLDNGVYPPSDNTADGLNQSSKLFEALYYDAAKEGSTPSGEFKIYLAELDPVNNKQGWTSGTGSPTTRILDPWGNEYRYRSAYGTATGGTASKNDNTQNPEFDLWSAGKDGRSRPAMPNSKENKDDIKNF</sequence>
<evidence type="ECO:0000313" key="5">
    <source>
        <dbReference type="EMBL" id="MBK1816266.1"/>
    </source>
</evidence>
<dbReference type="Pfam" id="PF07963">
    <property type="entry name" value="N_methyl"/>
    <property type="match status" value="1"/>
</dbReference>
<feature type="domain" description="Type II secretion system protein GspG C-terminal" evidence="4">
    <location>
        <begin position="40"/>
        <end position="83"/>
    </location>
</feature>
<dbReference type="InterPro" id="IPR045584">
    <property type="entry name" value="Pilin-like"/>
</dbReference>
<dbReference type="EMBL" id="JAENIK010000011">
    <property type="protein sequence ID" value="MBK1816266.1"/>
    <property type="molecule type" value="Genomic_DNA"/>
</dbReference>
<dbReference type="AlphaFoldDB" id="A0A934R3B0"/>
<proteinExistence type="predicted"/>
<dbReference type="PRINTS" id="PR00813">
    <property type="entry name" value="BCTERIALGSPG"/>
</dbReference>
<dbReference type="GO" id="GO:0015627">
    <property type="term" value="C:type II protein secretion system complex"/>
    <property type="evidence" value="ECO:0007669"/>
    <property type="project" value="InterPro"/>
</dbReference>
<evidence type="ECO:0000256" key="3">
    <source>
        <dbReference type="SAM" id="Phobius"/>
    </source>
</evidence>
<dbReference type="Gene3D" id="3.30.700.10">
    <property type="entry name" value="Glycoprotein, Type 4 Pilin"/>
    <property type="match status" value="1"/>
</dbReference>
<keyword evidence="3" id="KW-0812">Transmembrane</keyword>
<keyword evidence="3" id="KW-0472">Membrane</keyword>
<comment type="caution">
    <text evidence="5">The sequence shown here is derived from an EMBL/GenBank/DDBJ whole genome shotgun (WGS) entry which is preliminary data.</text>
</comment>
<dbReference type="InterPro" id="IPR012902">
    <property type="entry name" value="N_methyl_site"/>
</dbReference>
<name>A0A934R3B0_9BACT</name>
<dbReference type="InterPro" id="IPR013545">
    <property type="entry name" value="T2SS_protein-GspG_C"/>
</dbReference>
<evidence type="ECO:0000256" key="2">
    <source>
        <dbReference type="SAM" id="MobiDB-lite"/>
    </source>
</evidence>
<evidence type="ECO:0000256" key="1">
    <source>
        <dbReference type="ARBA" id="ARBA00022481"/>
    </source>
</evidence>
<gene>
    <name evidence="5" type="ORF">JIN84_11635</name>
</gene>
<feature type="compositionally biased region" description="Polar residues" evidence="2">
    <location>
        <begin position="149"/>
        <end position="161"/>
    </location>
</feature>